<dbReference type="AlphaFoldDB" id="A0A2H0YMC6"/>
<feature type="transmembrane region" description="Helical" evidence="1">
    <location>
        <begin position="116"/>
        <end position="139"/>
    </location>
</feature>
<proteinExistence type="predicted"/>
<dbReference type="EMBL" id="PEYD01000013">
    <property type="protein sequence ID" value="PIS39654.1"/>
    <property type="molecule type" value="Genomic_DNA"/>
</dbReference>
<comment type="caution">
    <text evidence="2">The sequence shown here is derived from an EMBL/GenBank/DDBJ whole genome shotgun (WGS) entry which is preliminary data.</text>
</comment>
<evidence type="ECO:0000313" key="3">
    <source>
        <dbReference type="Proteomes" id="UP000230088"/>
    </source>
</evidence>
<evidence type="ECO:0000313" key="2">
    <source>
        <dbReference type="EMBL" id="PIS39654.1"/>
    </source>
</evidence>
<keyword evidence="1" id="KW-1133">Transmembrane helix</keyword>
<keyword evidence="1" id="KW-0472">Membrane</keyword>
<protein>
    <submittedName>
        <fullName evidence="2">Uncharacterized protein</fullName>
    </submittedName>
</protein>
<dbReference type="Proteomes" id="UP000230088">
    <property type="component" value="Unassembled WGS sequence"/>
</dbReference>
<organism evidence="2 3">
    <name type="scientific">Candidatus Nealsonbacteria bacterium CG08_land_8_20_14_0_20_38_20</name>
    <dbReference type="NCBI Taxonomy" id="1974705"/>
    <lineage>
        <taxon>Bacteria</taxon>
        <taxon>Candidatus Nealsoniibacteriota</taxon>
    </lineage>
</organism>
<keyword evidence="1" id="KW-0812">Transmembrane</keyword>
<sequence length="168" mass="18582">MSFFSFKKFIVLVGLVGIIFTSVFFIISPAKAAVCGSGLVPCGRSCDVTSTTDIDESKPCQLCHLFVLIDRLIDFLLINILFPIAVLMLVIAGILYVGAVFEILPGGFKTLSQAKGIILSVILGLIVIFAAFILIGLFFRQIDMADWTTNIYKNWWSQGFFQIKCQIK</sequence>
<gene>
    <name evidence="2" type="ORF">COT33_00845</name>
</gene>
<name>A0A2H0YMC6_9BACT</name>
<reference evidence="3" key="1">
    <citation type="submission" date="2017-09" db="EMBL/GenBank/DDBJ databases">
        <title>Depth-based differentiation of microbial function through sediment-hosted aquifers and enrichment of novel symbionts in the deep terrestrial subsurface.</title>
        <authorList>
            <person name="Probst A.J."/>
            <person name="Ladd B."/>
            <person name="Jarett J.K."/>
            <person name="Geller-Mcgrath D.E."/>
            <person name="Sieber C.M.K."/>
            <person name="Emerson J.B."/>
            <person name="Anantharaman K."/>
            <person name="Thomas B.C."/>
            <person name="Malmstrom R."/>
            <person name="Stieglmeier M."/>
            <person name="Klingl A."/>
            <person name="Woyke T."/>
            <person name="Ryan C.M."/>
            <person name="Banfield J.F."/>
        </authorList>
    </citation>
    <scope>NUCLEOTIDE SEQUENCE [LARGE SCALE GENOMIC DNA]</scope>
</reference>
<feature type="transmembrane region" description="Helical" evidence="1">
    <location>
        <begin position="80"/>
        <end position="104"/>
    </location>
</feature>
<evidence type="ECO:0000256" key="1">
    <source>
        <dbReference type="SAM" id="Phobius"/>
    </source>
</evidence>
<accession>A0A2H0YMC6</accession>